<keyword evidence="2" id="KW-0238">DNA-binding</keyword>
<sequence length="347" mass="40230">MDVFTMTGRKRETYDVQMVYSSLWECALGIAAVTNSRLIDTLEKPYSYWKEVKESLSEELVNQLEYVETNNTWKALLQLLHYTKNENIEAFTTHVQSLDNVRLKFLCLPFVGDRFQDVREKAAYGDERAITALKEITKENPFFPQYIEFISKSEPTELKTHLIKVMTGWYRSVVAPELEATEQILRTDYESKKEMKAKVSAEELVQWATGGIQYLPEPSVHRVLLIPQFVYRPWTIEADIEGTKVFYYPVANESIAPHDNYMPSQSLVLKHKALGDEVRLRMVKLLSECERSLQELTDQLDLGKSTIHHHLKLLRAAKIVETNQGKYSLNRNGLELLSAELEQYVNR</sequence>
<organism evidence="5 6">
    <name type="scientific">Halalkalibacter krulwichiae</name>
    <dbReference type="NCBI Taxonomy" id="199441"/>
    <lineage>
        <taxon>Bacteria</taxon>
        <taxon>Bacillati</taxon>
        <taxon>Bacillota</taxon>
        <taxon>Bacilli</taxon>
        <taxon>Bacillales</taxon>
        <taxon>Bacillaceae</taxon>
        <taxon>Halalkalibacter</taxon>
    </lineage>
</organism>
<evidence type="ECO:0000256" key="1">
    <source>
        <dbReference type="ARBA" id="ARBA00023015"/>
    </source>
</evidence>
<dbReference type="SMART" id="SM00418">
    <property type="entry name" value="HTH_ARSR"/>
    <property type="match status" value="1"/>
</dbReference>
<dbReference type="Proteomes" id="UP000193006">
    <property type="component" value="Chromosome"/>
</dbReference>
<protein>
    <submittedName>
        <fullName evidence="5">Helix-turn-helix domain protein</fullName>
    </submittedName>
</protein>
<keyword evidence="6" id="KW-1185">Reference proteome</keyword>
<dbReference type="InterPro" id="IPR001845">
    <property type="entry name" value="HTH_ArsR_DNA-bd_dom"/>
</dbReference>
<dbReference type="InterPro" id="IPR036390">
    <property type="entry name" value="WH_DNA-bd_sf"/>
</dbReference>
<dbReference type="InterPro" id="IPR051081">
    <property type="entry name" value="HTH_MetalResp_TranReg"/>
</dbReference>
<name>A0A1X9MK09_9BACI</name>
<reference evidence="5 6" key="1">
    <citation type="submission" date="2017-04" db="EMBL/GenBank/DDBJ databases">
        <title>Bacillus krulwichiae AM31D Genome sequencing and assembly.</title>
        <authorList>
            <person name="Krulwich T.A."/>
            <person name="Anastor L."/>
            <person name="Ehrlich R."/>
            <person name="Ehrlich G.D."/>
            <person name="Janto B."/>
        </authorList>
    </citation>
    <scope>NUCLEOTIDE SEQUENCE [LARGE SCALE GENOMIC DNA]</scope>
    <source>
        <strain evidence="5 6">AM31D</strain>
    </source>
</reference>
<feature type="domain" description="HTH arsR-type" evidence="4">
    <location>
        <begin position="259"/>
        <end position="347"/>
    </location>
</feature>
<dbReference type="GO" id="GO:0003677">
    <property type="term" value="F:DNA binding"/>
    <property type="evidence" value="ECO:0007669"/>
    <property type="project" value="UniProtKB-KW"/>
</dbReference>
<keyword evidence="1" id="KW-0805">Transcription regulation</keyword>
<dbReference type="GO" id="GO:0003700">
    <property type="term" value="F:DNA-binding transcription factor activity"/>
    <property type="evidence" value="ECO:0007669"/>
    <property type="project" value="InterPro"/>
</dbReference>
<dbReference type="InterPro" id="IPR011991">
    <property type="entry name" value="ArsR-like_HTH"/>
</dbReference>
<dbReference type="EMBL" id="CP020814">
    <property type="protein sequence ID" value="ARK32623.1"/>
    <property type="molecule type" value="Genomic_DNA"/>
</dbReference>
<evidence type="ECO:0000259" key="4">
    <source>
        <dbReference type="PROSITE" id="PS50987"/>
    </source>
</evidence>
<evidence type="ECO:0000256" key="3">
    <source>
        <dbReference type="ARBA" id="ARBA00023163"/>
    </source>
</evidence>
<dbReference type="STRING" id="199441.BkAM31D_23640"/>
<dbReference type="PANTHER" id="PTHR33154">
    <property type="entry name" value="TRANSCRIPTIONAL REGULATOR, ARSR FAMILY"/>
    <property type="match status" value="1"/>
</dbReference>
<dbReference type="KEGG" id="bkw:BkAM31D_23640"/>
<evidence type="ECO:0000256" key="2">
    <source>
        <dbReference type="ARBA" id="ARBA00023125"/>
    </source>
</evidence>
<proteinExistence type="predicted"/>
<dbReference type="AlphaFoldDB" id="A0A1X9MK09"/>
<accession>A0A1X9MK09</accession>
<evidence type="ECO:0000313" key="5">
    <source>
        <dbReference type="EMBL" id="ARK32623.1"/>
    </source>
</evidence>
<dbReference type="PRINTS" id="PR00778">
    <property type="entry name" value="HTHARSR"/>
</dbReference>
<dbReference type="Pfam" id="PF01022">
    <property type="entry name" value="HTH_5"/>
    <property type="match status" value="1"/>
</dbReference>
<dbReference type="PROSITE" id="PS50987">
    <property type="entry name" value="HTH_ARSR_2"/>
    <property type="match status" value="1"/>
</dbReference>
<dbReference type="SUPFAM" id="SSF46785">
    <property type="entry name" value="Winged helix' DNA-binding domain"/>
    <property type="match status" value="1"/>
</dbReference>
<evidence type="ECO:0000313" key="6">
    <source>
        <dbReference type="Proteomes" id="UP000193006"/>
    </source>
</evidence>
<dbReference type="CDD" id="cd00090">
    <property type="entry name" value="HTH_ARSR"/>
    <property type="match status" value="1"/>
</dbReference>
<keyword evidence="3" id="KW-0804">Transcription</keyword>
<dbReference type="Gene3D" id="1.10.10.10">
    <property type="entry name" value="Winged helix-like DNA-binding domain superfamily/Winged helix DNA-binding domain"/>
    <property type="match status" value="1"/>
</dbReference>
<gene>
    <name evidence="5" type="ORF">BkAM31D_23640</name>
</gene>
<dbReference type="InterPro" id="IPR036388">
    <property type="entry name" value="WH-like_DNA-bd_sf"/>
</dbReference>
<dbReference type="PANTHER" id="PTHR33154:SF18">
    <property type="entry name" value="ARSENICAL RESISTANCE OPERON REPRESSOR"/>
    <property type="match status" value="1"/>
</dbReference>
<dbReference type="RefSeq" id="WP_066158688.1">
    <property type="nucleotide sequence ID" value="NZ_CP020814.1"/>
</dbReference>